<feature type="compositionally biased region" description="Basic and acidic residues" evidence="5">
    <location>
        <begin position="112"/>
        <end position="131"/>
    </location>
</feature>
<keyword evidence="7" id="KW-1185">Reference proteome</keyword>
<organism evidence="7 8">
    <name type="scientific">Strongyloides papillosus</name>
    <name type="common">Intestinal threadworm</name>
    <dbReference type="NCBI Taxonomy" id="174720"/>
    <lineage>
        <taxon>Eukaryota</taxon>
        <taxon>Metazoa</taxon>
        <taxon>Ecdysozoa</taxon>
        <taxon>Nematoda</taxon>
        <taxon>Chromadorea</taxon>
        <taxon>Rhabditida</taxon>
        <taxon>Tylenchina</taxon>
        <taxon>Panagrolaimomorpha</taxon>
        <taxon>Strongyloidoidea</taxon>
        <taxon>Strongyloididae</taxon>
        <taxon>Strongyloides</taxon>
    </lineage>
</organism>
<dbReference type="GO" id="GO:0033186">
    <property type="term" value="C:CAF-1 complex"/>
    <property type="evidence" value="ECO:0007669"/>
    <property type="project" value="TreeGrafter"/>
</dbReference>
<dbReference type="GO" id="GO:0006334">
    <property type="term" value="P:nucleosome assembly"/>
    <property type="evidence" value="ECO:0007669"/>
    <property type="project" value="TreeGrafter"/>
</dbReference>
<comment type="subcellular location">
    <subcellularLocation>
        <location evidence="1">Nucleus</location>
    </subcellularLocation>
</comment>
<dbReference type="STRING" id="174720.A0A0N5BPN5"/>
<dbReference type="Pfam" id="PF12253">
    <property type="entry name" value="CAF1A_dimeriz"/>
    <property type="match status" value="1"/>
</dbReference>
<keyword evidence="2" id="KW-0227">DNA damage</keyword>
<evidence type="ECO:0000256" key="5">
    <source>
        <dbReference type="SAM" id="MobiDB-lite"/>
    </source>
</evidence>
<keyword evidence="3" id="KW-0234">DNA repair</keyword>
<evidence type="ECO:0000256" key="1">
    <source>
        <dbReference type="ARBA" id="ARBA00004123"/>
    </source>
</evidence>
<feature type="compositionally biased region" description="Polar residues" evidence="5">
    <location>
        <begin position="521"/>
        <end position="533"/>
    </location>
</feature>
<dbReference type="GO" id="GO:0005634">
    <property type="term" value="C:nucleus"/>
    <property type="evidence" value="ECO:0007669"/>
    <property type="project" value="UniProtKB-SubCell"/>
</dbReference>
<name>A0A0N5BPN5_STREA</name>
<dbReference type="WBParaSite" id="SPAL_0000786000.1">
    <property type="protein sequence ID" value="SPAL_0000786000.1"/>
    <property type="gene ID" value="SPAL_0000786000"/>
</dbReference>
<evidence type="ECO:0000256" key="4">
    <source>
        <dbReference type="ARBA" id="ARBA00023242"/>
    </source>
</evidence>
<evidence type="ECO:0000313" key="7">
    <source>
        <dbReference type="Proteomes" id="UP000046392"/>
    </source>
</evidence>
<evidence type="ECO:0000313" key="8">
    <source>
        <dbReference type="WBParaSite" id="SPAL_0000786000.1"/>
    </source>
</evidence>
<accession>A0A0N5BPN5</accession>
<feature type="region of interest" description="Disordered" evidence="5">
    <location>
        <begin position="512"/>
        <end position="533"/>
    </location>
</feature>
<evidence type="ECO:0000259" key="6">
    <source>
        <dbReference type="Pfam" id="PF12253"/>
    </source>
</evidence>
<dbReference type="PANTHER" id="PTHR15272:SF0">
    <property type="entry name" value="CHROMATIN ASSEMBLY FACTOR 1 SUBUNIT A"/>
    <property type="match status" value="1"/>
</dbReference>
<feature type="domain" description="Chromatin assembly factor 1 subunit A dimerization" evidence="6">
    <location>
        <begin position="337"/>
        <end position="408"/>
    </location>
</feature>
<dbReference type="PANTHER" id="PTHR15272">
    <property type="entry name" value="CHROMATIN ASSEMBLY FACTOR 1 SUBUNIT A CAF-1 SUBUNIT A"/>
    <property type="match status" value="1"/>
</dbReference>
<reference evidence="8" key="1">
    <citation type="submission" date="2017-02" db="UniProtKB">
        <authorList>
            <consortium name="WormBaseParasite"/>
        </authorList>
    </citation>
    <scope>IDENTIFICATION</scope>
</reference>
<feature type="region of interest" description="Disordered" evidence="5">
    <location>
        <begin position="378"/>
        <end position="440"/>
    </location>
</feature>
<feature type="region of interest" description="Disordered" evidence="5">
    <location>
        <begin position="93"/>
        <end position="131"/>
    </location>
</feature>
<proteinExistence type="predicted"/>
<protein>
    <submittedName>
        <fullName evidence="8">Chromatin assembly factor 1 subunit A</fullName>
    </submittedName>
</protein>
<dbReference type="AlphaFoldDB" id="A0A0N5BPN5"/>
<feature type="region of interest" description="Disordered" evidence="5">
    <location>
        <begin position="144"/>
        <end position="239"/>
    </location>
</feature>
<dbReference type="InterPro" id="IPR022043">
    <property type="entry name" value="CAF1A_DD"/>
</dbReference>
<feature type="compositionally biased region" description="Acidic residues" evidence="5">
    <location>
        <begin position="378"/>
        <end position="410"/>
    </location>
</feature>
<evidence type="ECO:0000256" key="3">
    <source>
        <dbReference type="ARBA" id="ARBA00023204"/>
    </source>
</evidence>
<evidence type="ECO:0000256" key="2">
    <source>
        <dbReference type="ARBA" id="ARBA00022763"/>
    </source>
</evidence>
<keyword evidence="4" id="KW-0539">Nucleus</keyword>
<dbReference type="GO" id="GO:0006281">
    <property type="term" value="P:DNA repair"/>
    <property type="evidence" value="ECO:0007669"/>
    <property type="project" value="UniProtKB-KW"/>
</dbReference>
<dbReference type="Proteomes" id="UP000046392">
    <property type="component" value="Unplaced"/>
</dbReference>
<sequence>MYTFEIKVTPLPIGILFYIIKFLWMDKFVTKATLGKREPSILSDGEITDIIETPIKKLKLDTTIEESICNENCSTPEPLQSSPLKNINDESFYTDLTPGTTSVSDVKRKKLSKEEKEIRRQEREKMKKERELMAEKKKLEKERIAREREEERARKKKEEEEIRKKKEEERQVKEIERAKKRQEEEEAKKKREEERLAKKKEREEMEAKKEMERLAKKKEEEAKKLAKRQEEEAKQKKEKLQSQILLNFLNKATPQEKEKDDDKNNKENCYVEIAGFQPFYVKEGTIMAPINRREMLSGDKYDDFLKFTIKDDYPDYLKLIKKRSFKTYVEKIPTKAKYYMFADSYRPPYFGTFRKRSKTITGRRPFAMDEKLDYEVMSENEWEEEPEGDECRSDDETDEEIDSDDDDDEKEFFVEPGYLSEGEGQSEAEDGNSDDKVTKISNKKRAEFVKKEWEQTIQDKKKKTKSKKLIPVIFGPSYISSKELDYNNLPPGIFRSIIFDWSSLPDNEEVVKNENSEINKEQQLSIPKISTIS</sequence>